<feature type="chain" id="PRO_5023884057" description="Trehalose 6-phosphate phosphatase" evidence="10">
    <location>
        <begin position="29"/>
        <end position="597"/>
    </location>
</feature>
<evidence type="ECO:0000256" key="6">
    <source>
        <dbReference type="ARBA" id="ARBA00022737"/>
    </source>
</evidence>
<comment type="similarity">
    <text evidence="4 8">Belongs to the trehalose phosphatase family.</text>
</comment>
<evidence type="ECO:0000256" key="2">
    <source>
        <dbReference type="ARBA" id="ARBA00001968"/>
    </source>
</evidence>
<evidence type="ECO:0000256" key="7">
    <source>
        <dbReference type="ARBA" id="ARBA00022801"/>
    </source>
</evidence>
<dbReference type="OrthoDB" id="411251at2759"/>
<dbReference type="InterPro" id="IPR038408">
    <property type="entry name" value="GNK2_sf"/>
</dbReference>
<keyword evidence="6" id="KW-0677">Repeat</keyword>
<keyword evidence="9" id="KW-1133">Transmembrane helix</keyword>
<dbReference type="InterPro" id="IPR023214">
    <property type="entry name" value="HAD_sf"/>
</dbReference>
<comment type="function">
    <text evidence="8">Removes the phosphate from trehalose 6-phosphate to produce free trehalose.</text>
</comment>
<feature type="domain" description="Gnk2-homologous" evidence="11">
    <location>
        <begin position="30"/>
        <end position="134"/>
    </location>
</feature>
<evidence type="ECO:0000256" key="8">
    <source>
        <dbReference type="RuleBase" id="RU361117"/>
    </source>
</evidence>
<dbReference type="GO" id="GO:0004805">
    <property type="term" value="F:trehalose-phosphatase activity"/>
    <property type="evidence" value="ECO:0007669"/>
    <property type="project" value="UniProtKB-EC"/>
</dbReference>
<dbReference type="EMBL" id="RWGY01000002">
    <property type="protein sequence ID" value="TVU51321.1"/>
    <property type="molecule type" value="Genomic_DNA"/>
</dbReference>
<evidence type="ECO:0000259" key="11">
    <source>
        <dbReference type="PROSITE" id="PS51473"/>
    </source>
</evidence>
<accession>A0A5J9WTA4</accession>
<feature type="signal peptide" evidence="10">
    <location>
        <begin position="1"/>
        <end position="28"/>
    </location>
</feature>
<organism evidence="12 13">
    <name type="scientific">Eragrostis curvula</name>
    <name type="common">weeping love grass</name>
    <dbReference type="NCBI Taxonomy" id="38414"/>
    <lineage>
        <taxon>Eukaryota</taxon>
        <taxon>Viridiplantae</taxon>
        <taxon>Streptophyta</taxon>
        <taxon>Embryophyta</taxon>
        <taxon>Tracheophyta</taxon>
        <taxon>Spermatophyta</taxon>
        <taxon>Magnoliopsida</taxon>
        <taxon>Liliopsida</taxon>
        <taxon>Poales</taxon>
        <taxon>Poaceae</taxon>
        <taxon>PACMAD clade</taxon>
        <taxon>Chloridoideae</taxon>
        <taxon>Eragrostideae</taxon>
        <taxon>Eragrostidinae</taxon>
        <taxon>Eragrostis</taxon>
    </lineage>
</organism>
<evidence type="ECO:0000256" key="4">
    <source>
        <dbReference type="ARBA" id="ARBA00008770"/>
    </source>
</evidence>
<protein>
    <recommendedName>
        <fullName evidence="8">Trehalose 6-phosphate phosphatase</fullName>
        <ecNumber evidence="8">3.1.3.12</ecNumber>
    </recommendedName>
</protein>
<keyword evidence="9" id="KW-0812">Transmembrane</keyword>
<evidence type="ECO:0000256" key="9">
    <source>
        <dbReference type="SAM" id="Phobius"/>
    </source>
</evidence>
<comment type="cofactor">
    <cofactor evidence="2 8">
        <name>a divalent metal cation</name>
        <dbReference type="ChEBI" id="CHEBI:60240"/>
    </cofactor>
</comment>
<dbReference type="InterPro" id="IPR002902">
    <property type="entry name" value="GNK2"/>
</dbReference>
<dbReference type="PROSITE" id="PS51473">
    <property type="entry name" value="GNK2"/>
    <property type="match status" value="2"/>
</dbReference>
<comment type="catalytic activity">
    <reaction evidence="1 8">
        <text>alpha,alpha-trehalose 6-phosphate + H2O = alpha,alpha-trehalose + phosphate</text>
        <dbReference type="Rhea" id="RHEA:23420"/>
        <dbReference type="ChEBI" id="CHEBI:15377"/>
        <dbReference type="ChEBI" id="CHEBI:16551"/>
        <dbReference type="ChEBI" id="CHEBI:43474"/>
        <dbReference type="ChEBI" id="CHEBI:58429"/>
        <dbReference type="EC" id="3.1.3.12"/>
    </reaction>
</comment>
<dbReference type="Pfam" id="PF02358">
    <property type="entry name" value="Trehalose_PPase"/>
    <property type="match status" value="1"/>
</dbReference>
<dbReference type="GO" id="GO:0005992">
    <property type="term" value="P:trehalose biosynthetic process"/>
    <property type="evidence" value="ECO:0007669"/>
    <property type="project" value="UniProtKB-UniPathway"/>
</dbReference>
<dbReference type="EC" id="3.1.3.12" evidence="8"/>
<dbReference type="InterPro" id="IPR044651">
    <property type="entry name" value="OTSB-like"/>
</dbReference>
<reference evidence="12 13" key="1">
    <citation type="journal article" date="2019" name="Sci. Rep.">
        <title>A high-quality genome of Eragrostis curvula grass provides insights into Poaceae evolution and supports new strategies to enhance forage quality.</title>
        <authorList>
            <person name="Carballo J."/>
            <person name="Santos B.A.C.M."/>
            <person name="Zappacosta D."/>
            <person name="Garbus I."/>
            <person name="Selva J.P."/>
            <person name="Gallo C.A."/>
            <person name="Diaz A."/>
            <person name="Albertini E."/>
            <person name="Caccamo M."/>
            <person name="Echenique V."/>
        </authorList>
    </citation>
    <scope>NUCLEOTIDE SEQUENCE [LARGE SCALE GENOMIC DNA]</scope>
    <source>
        <strain evidence="13">cv. Victoria</strain>
        <tissue evidence="12">Leaf</tissue>
    </source>
</reference>
<keyword evidence="9" id="KW-0472">Membrane</keyword>
<feature type="transmembrane region" description="Helical" evidence="9">
    <location>
        <begin position="262"/>
        <end position="285"/>
    </location>
</feature>
<dbReference type="InterPro" id="IPR006379">
    <property type="entry name" value="HAD-SF_hydro_IIB"/>
</dbReference>
<evidence type="ECO:0000256" key="10">
    <source>
        <dbReference type="SAM" id="SignalP"/>
    </source>
</evidence>
<dbReference type="UniPathway" id="UPA00299"/>
<dbReference type="Gene3D" id="3.30.70.1020">
    <property type="entry name" value="Trehalose-6-phosphate phosphatase related protein, domain 2"/>
    <property type="match status" value="1"/>
</dbReference>
<feature type="domain" description="Gnk2-homologous" evidence="11">
    <location>
        <begin position="137"/>
        <end position="239"/>
    </location>
</feature>
<gene>
    <name evidence="12" type="ORF">EJB05_02739</name>
</gene>
<comment type="caution">
    <text evidence="12">The sequence shown here is derived from an EMBL/GenBank/DDBJ whole genome shotgun (WGS) entry which is preliminary data.</text>
</comment>
<evidence type="ECO:0000313" key="13">
    <source>
        <dbReference type="Proteomes" id="UP000324897"/>
    </source>
</evidence>
<evidence type="ECO:0000256" key="3">
    <source>
        <dbReference type="ARBA" id="ARBA00005199"/>
    </source>
</evidence>
<dbReference type="CDD" id="cd23509">
    <property type="entry name" value="Gnk2-like"/>
    <property type="match status" value="2"/>
</dbReference>
<keyword evidence="13" id="KW-1185">Reference proteome</keyword>
<dbReference type="Proteomes" id="UP000324897">
    <property type="component" value="Chromosome 6"/>
</dbReference>
<name>A0A5J9WTA4_9POAL</name>
<dbReference type="InterPro" id="IPR003337">
    <property type="entry name" value="Trehalose_PPase"/>
</dbReference>
<dbReference type="Gene3D" id="3.40.50.1000">
    <property type="entry name" value="HAD superfamily/HAD-like"/>
    <property type="match status" value="1"/>
</dbReference>
<dbReference type="PANTHER" id="PTHR43768">
    <property type="entry name" value="TREHALOSE 6-PHOSPHATE PHOSPHATASE"/>
    <property type="match status" value="1"/>
</dbReference>
<evidence type="ECO:0000256" key="1">
    <source>
        <dbReference type="ARBA" id="ARBA00000500"/>
    </source>
</evidence>
<comment type="pathway">
    <text evidence="3 8">Glycan biosynthesis; trehalose biosynthesis.</text>
</comment>
<sequence>MAEARTAMLQVLLVLVLGLALAPPLASGILDYWNFGCYRGNFTPGSIYKRNVELLAATLPHKVSSSPLLFATVTIGLDTAQVRALGECRRDVSSSVCKNCMTESFLDARKVCPLKKGVVLLKDYCSLWITDDPLNSDQETFLYNNGSGFQRRQEFENEVLGLTYNVTDQTVLSKNSFATGKQDLEEGSLFVLVQCAPTKGSSECRNCVRSLIDVDLFKEHSGGRMSNLWCELRWEMYKFYIGDPVVKIPLARSKGKGKRNRIIIWSLVGAAVVLMVLATIIIVWWKKRRLSANRIPPGGKFIQLVEECGEGGSGAVCQVECHRSALVFFEEILKMAAGRKIALFLDYDGTLSEIVNDAARAYMSEQMRDVVREAAELFDTSIVSGRSRYKVQDFVMIDGINYAGSHGLDIKMSAKNFAAGGELEINEEPFMPAAEYLPLMRNVIMALEQAVSGIQGATVEDNVFTASVHYRNVDEEHHPQVAQIVQEVLAQEEFKCLKLTTGQMVWEIRPPIKWHKGDAVVFLLKKLGLDDHQVVFPIYIGDDTTDEDAFEVLRTRNNGIGIVVSKEIRMSHAFFTVKNPTEVKEFLEMLVRWKRGE</sequence>
<evidence type="ECO:0000256" key="5">
    <source>
        <dbReference type="ARBA" id="ARBA00022729"/>
    </source>
</evidence>
<keyword evidence="5 10" id="KW-0732">Signal</keyword>
<keyword evidence="7 8" id="KW-0378">Hydrolase</keyword>
<dbReference type="PANTHER" id="PTHR43768:SF23">
    <property type="entry name" value="TREHALOSE-PHOSPHATE PHOSPHATASE 1-RELATED"/>
    <property type="match status" value="1"/>
</dbReference>
<dbReference type="AlphaFoldDB" id="A0A5J9WTA4"/>
<dbReference type="Gene3D" id="3.30.430.20">
    <property type="entry name" value="Gnk2 domain, C-X8-C-X2-C motif"/>
    <property type="match status" value="2"/>
</dbReference>
<dbReference type="NCBIfam" id="TIGR01484">
    <property type="entry name" value="HAD-SF-IIB"/>
    <property type="match status" value="1"/>
</dbReference>
<dbReference type="Pfam" id="PF01657">
    <property type="entry name" value="Stress-antifung"/>
    <property type="match status" value="1"/>
</dbReference>
<dbReference type="Gramene" id="TVU51321">
    <property type="protein sequence ID" value="TVU51321"/>
    <property type="gene ID" value="EJB05_02739"/>
</dbReference>
<evidence type="ECO:0000313" key="12">
    <source>
        <dbReference type="EMBL" id="TVU51321.1"/>
    </source>
</evidence>
<proteinExistence type="inferred from homology"/>
<dbReference type="SUPFAM" id="SSF56784">
    <property type="entry name" value="HAD-like"/>
    <property type="match status" value="1"/>
</dbReference>
<dbReference type="NCBIfam" id="TIGR00685">
    <property type="entry name" value="T6PP"/>
    <property type="match status" value="1"/>
</dbReference>
<dbReference type="InterPro" id="IPR036412">
    <property type="entry name" value="HAD-like_sf"/>
</dbReference>